<proteinExistence type="predicted"/>
<dbReference type="EMBL" id="AODF01000007">
    <property type="protein sequence ID" value="EUJ33142.1"/>
    <property type="molecule type" value="Genomic_DNA"/>
</dbReference>
<dbReference type="Pfam" id="PF12642">
    <property type="entry name" value="TpcC"/>
    <property type="match status" value="1"/>
</dbReference>
<dbReference type="Proteomes" id="UP000019249">
    <property type="component" value="Unassembled WGS sequence"/>
</dbReference>
<dbReference type="CDD" id="cd16386">
    <property type="entry name" value="TcpC_N"/>
    <property type="match status" value="1"/>
</dbReference>
<comment type="caution">
    <text evidence="2">The sequence shown here is derived from an EMBL/GenBank/DDBJ whole genome shotgun (WGS) entry which is preliminary data.</text>
</comment>
<keyword evidence="1" id="KW-0812">Transmembrane</keyword>
<keyword evidence="1" id="KW-0472">Membrane</keyword>
<dbReference type="Gene3D" id="3.10.450.540">
    <property type="match status" value="1"/>
</dbReference>
<reference evidence="2 3" key="1">
    <citation type="journal article" date="2014" name="Int. J. Syst. Evol. Microbiol.">
        <title>Listeria floridensis sp. nov., Listeria aquatica sp. nov., Listeria cornellensis sp. nov., Listeria riparia sp. nov. and Listeria grandensis sp. nov., from agricultural and natural environments.</title>
        <authorList>
            <person name="den Bakker H.C."/>
            <person name="Warchocki S."/>
            <person name="Wright E.M."/>
            <person name="Allred A.F."/>
            <person name="Ahlstrom C."/>
            <person name="Manuel C.S."/>
            <person name="Stasiewicz M.J."/>
            <person name="Burrell A."/>
            <person name="Roof S."/>
            <person name="Strawn L."/>
            <person name="Fortes E.D."/>
            <person name="Nightingale K.K."/>
            <person name="Kephart D."/>
            <person name="Wiedmann M."/>
        </authorList>
    </citation>
    <scope>NUCLEOTIDE SEQUENCE [LARGE SCALE GENOMIC DNA]</scope>
    <source>
        <strain evidence="2 3">FSL S10-1187</strain>
    </source>
</reference>
<evidence type="ECO:0000313" key="2">
    <source>
        <dbReference type="EMBL" id="EUJ33142.1"/>
    </source>
</evidence>
<name>A0ABP3B0R4_9LIST</name>
<dbReference type="CDD" id="cd16428">
    <property type="entry name" value="TcpC_C"/>
    <property type="match status" value="1"/>
</dbReference>
<dbReference type="RefSeq" id="WP_036096522.1">
    <property type="nucleotide sequence ID" value="NZ_AODF01000007.1"/>
</dbReference>
<organism evidence="2 3">
    <name type="scientific">Listeria floridensis FSL S10-1187</name>
    <dbReference type="NCBI Taxonomy" id="1265817"/>
    <lineage>
        <taxon>Bacteria</taxon>
        <taxon>Bacillati</taxon>
        <taxon>Bacillota</taxon>
        <taxon>Bacilli</taxon>
        <taxon>Bacillales</taxon>
        <taxon>Listeriaceae</taxon>
        <taxon>Listeria</taxon>
    </lineage>
</organism>
<dbReference type="InterPro" id="IPR024735">
    <property type="entry name" value="TcpC"/>
</dbReference>
<keyword evidence="3" id="KW-1185">Reference proteome</keyword>
<evidence type="ECO:0008006" key="4">
    <source>
        <dbReference type="Google" id="ProtNLM"/>
    </source>
</evidence>
<evidence type="ECO:0000256" key="1">
    <source>
        <dbReference type="SAM" id="Phobius"/>
    </source>
</evidence>
<feature type="transmembrane region" description="Helical" evidence="1">
    <location>
        <begin position="36"/>
        <end position="54"/>
    </location>
</feature>
<gene>
    <name evidence="2" type="ORF">MFLO_04345</name>
</gene>
<protein>
    <recommendedName>
        <fullName evidence="4">Conjugal transfer protein</fullName>
    </recommendedName>
</protein>
<evidence type="ECO:0000313" key="3">
    <source>
        <dbReference type="Proteomes" id="UP000019249"/>
    </source>
</evidence>
<accession>A0ABP3B0R4</accession>
<dbReference type="InterPro" id="IPR035628">
    <property type="entry name" value="TcpC_C"/>
</dbReference>
<sequence length="308" mass="35871">MFQKLKAVFSKINIQQEKKERRKLPHARTHGKGIRMLLWLLIFLIAISGILGYFKAVKVDHRTVSIQKEIKKQKREATNATKQESENPMFLFTNDFIQHFLNVPENQEDRDRYKKTLRGYFADGISLDYVDASQGKRELKDSAFFNLLTKDGQQIVQYTVTYEDVTFVEKEKVKKEKYKEGNKEKVRDVKEKIKEPSKKEITCILNVPVQKTKQGQYTVVENPYFSSVPKLNSSKGKAITDSLADSELEPLSSNKEEAVKKFVNSFFEKYASSPKEEMVFMMKTPESLEGLKTFEEVTNFKSYRLKKK</sequence>
<keyword evidence="1" id="KW-1133">Transmembrane helix</keyword>